<evidence type="ECO:0000313" key="3">
    <source>
        <dbReference type="Proteomes" id="UP000237819"/>
    </source>
</evidence>
<feature type="transmembrane region" description="Helical" evidence="1">
    <location>
        <begin position="6"/>
        <end position="29"/>
    </location>
</feature>
<dbReference type="Proteomes" id="UP000237819">
    <property type="component" value="Unassembled WGS sequence"/>
</dbReference>
<dbReference type="AlphaFoldDB" id="A0A2S8GR60"/>
<accession>A0A2S8GR60</accession>
<feature type="transmembrane region" description="Helical" evidence="1">
    <location>
        <begin position="49"/>
        <end position="69"/>
    </location>
</feature>
<reference evidence="2 3" key="1">
    <citation type="submission" date="2018-02" db="EMBL/GenBank/DDBJ databases">
        <title>Comparative genomes isolates from brazilian mangrove.</title>
        <authorList>
            <person name="Araujo J.E."/>
            <person name="Taketani R.G."/>
            <person name="Silva M.C.P."/>
            <person name="Loureco M.V."/>
            <person name="Andreote F.D."/>
        </authorList>
    </citation>
    <scope>NUCLEOTIDE SEQUENCE [LARGE SCALE GENOMIC DNA]</scope>
    <source>
        <strain evidence="2 3">Nap-Phe MGV</strain>
    </source>
</reference>
<comment type="caution">
    <text evidence="2">The sequence shown here is derived from an EMBL/GenBank/DDBJ whole genome shotgun (WGS) entry which is preliminary data.</text>
</comment>
<keyword evidence="1" id="KW-0472">Membrane</keyword>
<protein>
    <submittedName>
        <fullName evidence="2">Uncharacterized protein</fullName>
    </submittedName>
</protein>
<sequence length="70" mass="7894">MDTLSLLAFLPGMHLLVYALPLITVVSLVYGATRHEQWPAIKKHAWDTFIWIVGFMGVVFVVILLAGLWL</sequence>
<evidence type="ECO:0000256" key="1">
    <source>
        <dbReference type="SAM" id="Phobius"/>
    </source>
</evidence>
<evidence type="ECO:0000313" key="2">
    <source>
        <dbReference type="EMBL" id="PQO46524.1"/>
    </source>
</evidence>
<keyword evidence="1" id="KW-1133">Transmembrane helix</keyword>
<proteinExistence type="predicted"/>
<dbReference type="EMBL" id="PUHZ01000009">
    <property type="protein sequence ID" value="PQO46524.1"/>
    <property type="molecule type" value="Genomic_DNA"/>
</dbReference>
<keyword evidence="1" id="KW-0812">Transmembrane</keyword>
<organism evidence="2 3">
    <name type="scientific">Blastopirellula marina</name>
    <dbReference type="NCBI Taxonomy" id="124"/>
    <lineage>
        <taxon>Bacteria</taxon>
        <taxon>Pseudomonadati</taxon>
        <taxon>Planctomycetota</taxon>
        <taxon>Planctomycetia</taxon>
        <taxon>Pirellulales</taxon>
        <taxon>Pirellulaceae</taxon>
        <taxon>Blastopirellula</taxon>
    </lineage>
</organism>
<name>A0A2S8GR60_9BACT</name>
<gene>
    <name evidence="2" type="ORF">C5Y93_08595</name>
</gene>